<organism evidence="1 2">
    <name type="scientific">Melia azedarach</name>
    <name type="common">Chinaberry tree</name>
    <dbReference type="NCBI Taxonomy" id="155640"/>
    <lineage>
        <taxon>Eukaryota</taxon>
        <taxon>Viridiplantae</taxon>
        <taxon>Streptophyta</taxon>
        <taxon>Embryophyta</taxon>
        <taxon>Tracheophyta</taxon>
        <taxon>Spermatophyta</taxon>
        <taxon>Magnoliopsida</taxon>
        <taxon>eudicotyledons</taxon>
        <taxon>Gunneridae</taxon>
        <taxon>Pentapetalae</taxon>
        <taxon>rosids</taxon>
        <taxon>malvids</taxon>
        <taxon>Sapindales</taxon>
        <taxon>Meliaceae</taxon>
        <taxon>Melia</taxon>
    </lineage>
</organism>
<accession>A0ACC1WYI4</accession>
<comment type="caution">
    <text evidence="1">The sequence shown here is derived from an EMBL/GenBank/DDBJ whole genome shotgun (WGS) entry which is preliminary data.</text>
</comment>
<evidence type="ECO:0000313" key="2">
    <source>
        <dbReference type="Proteomes" id="UP001164539"/>
    </source>
</evidence>
<reference evidence="1 2" key="1">
    <citation type="journal article" date="2023" name="Science">
        <title>Complex scaffold remodeling in plant triterpene biosynthesis.</title>
        <authorList>
            <person name="De La Pena R."/>
            <person name="Hodgson H."/>
            <person name="Liu J.C."/>
            <person name="Stephenson M.J."/>
            <person name="Martin A.C."/>
            <person name="Owen C."/>
            <person name="Harkess A."/>
            <person name="Leebens-Mack J."/>
            <person name="Jimenez L.E."/>
            <person name="Osbourn A."/>
            <person name="Sattely E.S."/>
        </authorList>
    </citation>
    <scope>NUCLEOTIDE SEQUENCE [LARGE SCALE GENOMIC DNA]</scope>
    <source>
        <strain evidence="2">cv. JPN11</strain>
        <tissue evidence="1">Leaf</tissue>
    </source>
</reference>
<evidence type="ECO:0000313" key="1">
    <source>
        <dbReference type="EMBL" id="KAJ4704275.1"/>
    </source>
</evidence>
<keyword evidence="2" id="KW-1185">Reference proteome</keyword>
<protein>
    <submittedName>
        <fullName evidence="1">Uncharacterized protein</fullName>
    </submittedName>
</protein>
<dbReference type="EMBL" id="CM051405">
    <property type="protein sequence ID" value="KAJ4704275.1"/>
    <property type="molecule type" value="Genomic_DNA"/>
</dbReference>
<dbReference type="Proteomes" id="UP001164539">
    <property type="component" value="Chromosome 12"/>
</dbReference>
<proteinExistence type="predicted"/>
<gene>
    <name evidence="1" type="ORF">OWV82_021209</name>
</gene>
<sequence>MAVLNKVDCAIVIFISVMVIFQACSARLLLDGNFPQNLAFPQQKLHVPSGFQFLDVNHLRWLKKSMKKFEPDSQISEKIIRKYEPLVFNFLPRGTPVPPSGPSHGGNSNVD</sequence>
<name>A0ACC1WYI4_MELAZ</name>